<evidence type="ECO:0000313" key="2">
    <source>
        <dbReference type="Proteomes" id="UP000027850"/>
    </source>
</evidence>
<protein>
    <submittedName>
        <fullName evidence="1">Uncharacterized protein</fullName>
    </submittedName>
</protein>
<reference evidence="1 2" key="1">
    <citation type="submission" date="2014-04" db="EMBL/GenBank/DDBJ databases">
        <authorList>
            <person name="Sears C."/>
            <person name="Carroll K."/>
            <person name="Sack B.R."/>
            <person name="Qadri F."/>
            <person name="Myers L.L."/>
            <person name="Chung G.-T."/>
            <person name="Escheverria P."/>
            <person name="Fraser C.M."/>
            <person name="Sadzewicz L."/>
            <person name="Shefchek K.A."/>
            <person name="Tallon L."/>
            <person name="Das S.P."/>
            <person name="Daugherty S."/>
            <person name="Mongodin E.F."/>
        </authorList>
    </citation>
    <scope>NUCLEOTIDE SEQUENCE [LARGE SCALE GENOMIC DNA]</scope>
    <source>
        <strain evidence="1 2">3776 D15 i</strain>
    </source>
</reference>
<proteinExistence type="predicted"/>
<evidence type="ECO:0000313" key="1">
    <source>
        <dbReference type="EMBL" id="KDS34967.1"/>
    </source>
</evidence>
<gene>
    <name evidence="1" type="ORF">M091_2610</name>
</gene>
<sequence length="67" mass="8149">MDSMRKQIKIRIQLHSYMRTKQITNSTYMKKQILLTNYYTMTTIKVTSESFYSITEDCLKRFTSNFF</sequence>
<name>A0AB34LB56_PARDI</name>
<accession>A0AB34LB56</accession>
<dbReference type="AlphaFoldDB" id="A0AB34LB56"/>
<dbReference type="EMBL" id="JNHK01000096">
    <property type="protein sequence ID" value="KDS34967.1"/>
    <property type="molecule type" value="Genomic_DNA"/>
</dbReference>
<dbReference type="Proteomes" id="UP000027850">
    <property type="component" value="Unassembled WGS sequence"/>
</dbReference>
<organism evidence="1 2">
    <name type="scientific">Parabacteroides distasonis str. 3776 D15 i</name>
    <dbReference type="NCBI Taxonomy" id="1339342"/>
    <lineage>
        <taxon>Bacteria</taxon>
        <taxon>Pseudomonadati</taxon>
        <taxon>Bacteroidota</taxon>
        <taxon>Bacteroidia</taxon>
        <taxon>Bacteroidales</taxon>
        <taxon>Tannerellaceae</taxon>
        <taxon>Parabacteroides</taxon>
    </lineage>
</organism>
<comment type="caution">
    <text evidence="1">The sequence shown here is derived from an EMBL/GenBank/DDBJ whole genome shotgun (WGS) entry which is preliminary data.</text>
</comment>